<organism evidence="4 5">
    <name type="scientific">Nannocystis pusilla</name>
    <dbReference type="NCBI Taxonomy" id="889268"/>
    <lineage>
        <taxon>Bacteria</taxon>
        <taxon>Pseudomonadati</taxon>
        <taxon>Myxococcota</taxon>
        <taxon>Polyangia</taxon>
        <taxon>Nannocystales</taxon>
        <taxon>Nannocystaceae</taxon>
        <taxon>Nannocystis</taxon>
    </lineage>
</organism>
<evidence type="ECO:0000313" key="4">
    <source>
        <dbReference type="EMBL" id="MCY1009244.1"/>
    </source>
</evidence>
<evidence type="ECO:0000259" key="3">
    <source>
        <dbReference type="PROSITE" id="PS51371"/>
    </source>
</evidence>
<dbReference type="InterPro" id="IPR046342">
    <property type="entry name" value="CBS_dom_sf"/>
</dbReference>
<dbReference type="PANTHER" id="PTHR43080:SF2">
    <property type="entry name" value="CBS DOMAIN-CONTAINING PROTEIN"/>
    <property type="match status" value="1"/>
</dbReference>
<keyword evidence="5" id="KW-1185">Reference proteome</keyword>
<keyword evidence="1 2" id="KW-0129">CBS domain</keyword>
<dbReference type="PROSITE" id="PS51371">
    <property type="entry name" value="CBS"/>
    <property type="match status" value="2"/>
</dbReference>
<dbReference type="RefSeq" id="WP_267771905.1">
    <property type="nucleotide sequence ID" value="NZ_JAPNKE010000002.1"/>
</dbReference>
<dbReference type="AlphaFoldDB" id="A0A9X3ERZ3"/>
<dbReference type="PANTHER" id="PTHR43080">
    <property type="entry name" value="CBS DOMAIN-CONTAINING PROTEIN CBSX3, MITOCHONDRIAL"/>
    <property type="match status" value="1"/>
</dbReference>
<dbReference type="Gene3D" id="3.10.580.10">
    <property type="entry name" value="CBS-domain"/>
    <property type="match status" value="1"/>
</dbReference>
<feature type="domain" description="CBS" evidence="3">
    <location>
        <begin position="14"/>
        <end position="71"/>
    </location>
</feature>
<accession>A0A9X3ERZ3</accession>
<reference evidence="4" key="1">
    <citation type="submission" date="2022-11" db="EMBL/GenBank/DDBJ databases">
        <title>Minimal conservation of predation-associated metabolite biosynthetic gene clusters underscores biosynthetic potential of Myxococcota including descriptions for ten novel species: Archangium lansinium sp. nov., Myxococcus landrumus sp. nov., Nannocystis bai.</title>
        <authorList>
            <person name="Ahearne A."/>
            <person name="Stevens C."/>
            <person name="Phillips K."/>
        </authorList>
    </citation>
    <scope>NUCLEOTIDE SEQUENCE</scope>
    <source>
        <strain evidence="4">Na p29</strain>
    </source>
</reference>
<dbReference type="InterPro" id="IPR000644">
    <property type="entry name" value="CBS_dom"/>
</dbReference>
<dbReference type="InterPro" id="IPR051257">
    <property type="entry name" value="Diverse_CBS-Domain"/>
</dbReference>
<dbReference type="EMBL" id="JAPNKE010000002">
    <property type="protein sequence ID" value="MCY1009244.1"/>
    <property type="molecule type" value="Genomic_DNA"/>
</dbReference>
<dbReference type="Proteomes" id="UP001150924">
    <property type="component" value="Unassembled WGS sequence"/>
</dbReference>
<sequence>MSKHRSIPEVRRFMSTEPHTIGADQTMAAAHETMRKHRIRHLPVLSASRLVGILSDRDLHMVETLRDVDPERVRVEEAMSQEVYAIRPDAPIDEVVKEMARHKYGSAVIVDNDHVVGVFTTVDACRAFSEMLHTHLG</sequence>
<dbReference type="SMART" id="SM00116">
    <property type="entry name" value="CBS"/>
    <property type="match status" value="2"/>
</dbReference>
<comment type="caution">
    <text evidence="4">The sequence shown here is derived from an EMBL/GenBank/DDBJ whole genome shotgun (WGS) entry which is preliminary data.</text>
</comment>
<dbReference type="Pfam" id="PF00571">
    <property type="entry name" value="CBS"/>
    <property type="match status" value="2"/>
</dbReference>
<feature type="domain" description="CBS" evidence="3">
    <location>
        <begin position="79"/>
        <end position="134"/>
    </location>
</feature>
<evidence type="ECO:0000313" key="5">
    <source>
        <dbReference type="Proteomes" id="UP001150924"/>
    </source>
</evidence>
<gene>
    <name evidence="4" type="ORF">OV079_27490</name>
</gene>
<evidence type="ECO:0000256" key="1">
    <source>
        <dbReference type="ARBA" id="ARBA00023122"/>
    </source>
</evidence>
<proteinExistence type="predicted"/>
<protein>
    <submittedName>
        <fullName evidence="4">CBS domain-containing protein</fullName>
    </submittedName>
</protein>
<dbReference type="SUPFAM" id="SSF54631">
    <property type="entry name" value="CBS-domain pair"/>
    <property type="match status" value="1"/>
</dbReference>
<evidence type="ECO:0000256" key="2">
    <source>
        <dbReference type="PROSITE-ProRule" id="PRU00703"/>
    </source>
</evidence>
<name>A0A9X3ERZ3_9BACT</name>